<proteinExistence type="predicted"/>
<organism evidence="3 4">
    <name type="scientific">Candidatus Eisenbergiella stercorigallinarum</name>
    <dbReference type="NCBI Taxonomy" id="2838557"/>
    <lineage>
        <taxon>Bacteria</taxon>
        <taxon>Bacillati</taxon>
        <taxon>Bacillota</taxon>
        <taxon>Clostridia</taxon>
        <taxon>Lachnospirales</taxon>
        <taxon>Lachnospiraceae</taxon>
        <taxon>Eisenbergiella</taxon>
    </lineage>
</organism>
<evidence type="ECO:0000313" key="4">
    <source>
        <dbReference type="Proteomes" id="UP000823851"/>
    </source>
</evidence>
<dbReference type="AlphaFoldDB" id="A0A9D2R3C5"/>
<dbReference type="Proteomes" id="UP000823851">
    <property type="component" value="Unassembled WGS sequence"/>
</dbReference>
<dbReference type="InterPro" id="IPR001296">
    <property type="entry name" value="Glyco_trans_1"/>
</dbReference>
<dbReference type="PANTHER" id="PTHR12526:SF630">
    <property type="entry name" value="GLYCOSYLTRANSFERASE"/>
    <property type="match status" value="1"/>
</dbReference>
<feature type="domain" description="Glycosyl transferase family 1" evidence="1">
    <location>
        <begin position="193"/>
        <end position="351"/>
    </location>
</feature>
<dbReference type="Pfam" id="PF13579">
    <property type="entry name" value="Glyco_trans_4_4"/>
    <property type="match status" value="1"/>
</dbReference>
<keyword evidence="3" id="KW-0328">Glycosyltransferase</keyword>
<reference evidence="3" key="1">
    <citation type="journal article" date="2021" name="PeerJ">
        <title>Extensive microbial diversity within the chicken gut microbiome revealed by metagenomics and culture.</title>
        <authorList>
            <person name="Gilroy R."/>
            <person name="Ravi A."/>
            <person name="Getino M."/>
            <person name="Pursley I."/>
            <person name="Horton D.L."/>
            <person name="Alikhan N.F."/>
            <person name="Baker D."/>
            <person name="Gharbi K."/>
            <person name="Hall N."/>
            <person name="Watson M."/>
            <person name="Adriaenssens E.M."/>
            <person name="Foster-Nyarko E."/>
            <person name="Jarju S."/>
            <person name="Secka A."/>
            <person name="Antonio M."/>
            <person name="Oren A."/>
            <person name="Chaudhuri R.R."/>
            <person name="La Ragione R."/>
            <person name="Hildebrand F."/>
            <person name="Pallen M.J."/>
        </authorList>
    </citation>
    <scope>NUCLEOTIDE SEQUENCE</scope>
    <source>
        <strain evidence="3">ChiHjej8B7-25341</strain>
    </source>
</reference>
<evidence type="ECO:0000259" key="2">
    <source>
        <dbReference type="Pfam" id="PF13579"/>
    </source>
</evidence>
<comment type="caution">
    <text evidence="3">The sequence shown here is derived from an EMBL/GenBank/DDBJ whole genome shotgun (WGS) entry which is preliminary data.</text>
</comment>
<dbReference type="InterPro" id="IPR028098">
    <property type="entry name" value="Glyco_trans_4-like_N"/>
</dbReference>
<dbReference type="PANTHER" id="PTHR12526">
    <property type="entry name" value="GLYCOSYLTRANSFERASE"/>
    <property type="match status" value="1"/>
</dbReference>
<sequence length="375" mass="41628">MRKKRTTDSGKRQKHIALFISSLRKGGSERVLVNLAEYLSGQGWRVTMVTQYRGEVEYPLPEGVCRVFSEITPEEERGGRIGNFIARFRKLRGIWRTQQPDLILSFIGKNNVMALLTSAFLGIPTAVSVRGEPKEEYASRLLRLSAGFLFARAAGVILQSERAKDFFPKSVRKRAVVLKNPLNPDFVRPPFSGEREKEVVAVGRLDANKNHEMILRAFAKTAGRFPGYRLVIYGGGELHGRLSRLSEELGISGRVSLPGPVSGVADRIYRAGMFVLSSYSEGMPNTLLEAMCMGLPVISTDCSGGGAAELIRDGENGRLVAPGDVDGLAEAMLFYMEHPDRAAACGREAAKLLERYRPDRVAREWMDYLEGLMRK</sequence>
<dbReference type="EMBL" id="DWUW01000261">
    <property type="protein sequence ID" value="HJD32116.1"/>
    <property type="molecule type" value="Genomic_DNA"/>
</dbReference>
<protein>
    <submittedName>
        <fullName evidence="3">Glycosyltransferase</fullName>
        <ecNumber evidence="3">2.4.-.-</ecNumber>
    </submittedName>
</protein>
<gene>
    <name evidence="3" type="ORF">H9912_09265</name>
</gene>
<reference evidence="3" key="2">
    <citation type="submission" date="2021-04" db="EMBL/GenBank/DDBJ databases">
        <authorList>
            <person name="Gilroy R."/>
        </authorList>
    </citation>
    <scope>NUCLEOTIDE SEQUENCE</scope>
    <source>
        <strain evidence="3">ChiHjej8B7-25341</strain>
    </source>
</reference>
<dbReference type="GO" id="GO:0016757">
    <property type="term" value="F:glycosyltransferase activity"/>
    <property type="evidence" value="ECO:0007669"/>
    <property type="project" value="UniProtKB-KW"/>
</dbReference>
<dbReference type="EC" id="2.4.-.-" evidence="3"/>
<dbReference type="Gene3D" id="3.40.50.2000">
    <property type="entry name" value="Glycogen Phosphorylase B"/>
    <property type="match status" value="2"/>
</dbReference>
<dbReference type="Pfam" id="PF00534">
    <property type="entry name" value="Glycos_transf_1"/>
    <property type="match status" value="1"/>
</dbReference>
<name>A0A9D2R3C5_9FIRM</name>
<dbReference type="SUPFAM" id="SSF53756">
    <property type="entry name" value="UDP-Glycosyltransferase/glycogen phosphorylase"/>
    <property type="match status" value="1"/>
</dbReference>
<accession>A0A9D2R3C5</accession>
<evidence type="ECO:0000313" key="3">
    <source>
        <dbReference type="EMBL" id="HJD32116.1"/>
    </source>
</evidence>
<feature type="domain" description="Glycosyltransferase subfamily 4-like N-terminal" evidence="2">
    <location>
        <begin position="26"/>
        <end position="171"/>
    </location>
</feature>
<evidence type="ECO:0000259" key="1">
    <source>
        <dbReference type="Pfam" id="PF00534"/>
    </source>
</evidence>
<keyword evidence="3" id="KW-0808">Transferase</keyword>